<dbReference type="InterPro" id="IPR002328">
    <property type="entry name" value="ADH_Zn_CS"/>
</dbReference>
<feature type="domain" description="Enoyl reductase (ER)" evidence="8">
    <location>
        <begin position="18"/>
        <end position="373"/>
    </location>
</feature>
<dbReference type="SMART" id="SM00829">
    <property type="entry name" value="PKS_ER"/>
    <property type="match status" value="1"/>
</dbReference>
<dbReference type="GO" id="GO:0008270">
    <property type="term" value="F:zinc ion binding"/>
    <property type="evidence" value="ECO:0007669"/>
    <property type="project" value="InterPro"/>
</dbReference>
<comment type="similarity">
    <text evidence="6">Belongs to the zinc-containing alcohol dehydrogenase family.</text>
</comment>
<comment type="cofactor">
    <cofactor evidence="1 6">
        <name>Zn(2+)</name>
        <dbReference type="ChEBI" id="CHEBI:29105"/>
    </cofactor>
</comment>
<dbReference type="InterPro" id="IPR020843">
    <property type="entry name" value="ER"/>
</dbReference>
<dbReference type="InterPro" id="IPR036291">
    <property type="entry name" value="NAD(P)-bd_dom_sf"/>
</dbReference>
<dbReference type="EMBL" id="PEMW01000124">
    <property type="protein sequence ID" value="RTI57440.1"/>
    <property type="molecule type" value="Genomic_DNA"/>
</dbReference>
<dbReference type="Proteomes" id="UP000287467">
    <property type="component" value="Unassembled WGS sequence"/>
</dbReference>
<sequence>MKTKAAVLFEMGKPMPYAMSRPLEVLEVDLEEPGLGEVLVEVRAAGLCHSDLSAIDGTRPWPLPIVLGHEAAGIVRAVGPGVRDLVEGDHVVFSFVPMCGSCRYCVAGRPYLCERGVQANREGRLITGARRFYLEGKPLNHHLGVAAFSQFTVAARESLVPIPKDVPLETAALFGCAIATGVGAVLNTARVEEGASVAIFGLGGVGLAAVMGAVLAGAYPIAAVDLLPAKVELARSMGATHGVVVGDGDVVEAIREITGGGADYAFETAGSVEAMSLAYKATRRGGVTVTVGLPHPERVLSLPAVSLTAEERILKGSYMGSTNPRRDLPRFLTLHRIGRLPAERLVTGTLSLEAINEGFDRLARGEVVRQIVIP</sequence>
<dbReference type="FunFam" id="3.40.50.720:FF:000003">
    <property type="entry name" value="S-(hydroxymethyl)glutathione dehydrogenase"/>
    <property type="match status" value="1"/>
</dbReference>
<keyword evidence="5" id="KW-0520">NAD</keyword>
<dbReference type="SUPFAM" id="SSF50129">
    <property type="entry name" value="GroES-like"/>
    <property type="match status" value="2"/>
</dbReference>
<dbReference type="PANTHER" id="PTHR43880">
    <property type="entry name" value="ALCOHOL DEHYDROGENASE"/>
    <property type="match status" value="1"/>
</dbReference>
<dbReference type="InterPro" id="IPR013149">
    <property type="entry name" value="ADH-like_C"/>
</dbReference>
<name>A0A430VT64_THESC</name>
<evidence type="ECO:0000256" key="7">
    <source>
        <dbReference type="SAM" id="Phobius"/>
    </source>
</evidence>
<evidence type="ECO:0000256" key="4">
    <source>
        <dbReference type="ARBA" id="ARBA00023002"/>
    </source>
</evidence>
<dbReference type="GO" id="GO:0051903">
    <property type="term" value="F:S-(hydroxymethyl)glutathione dehydrogenase [NAD(P)+] activity"/>
    <property type="evidence" value="ECO:0007669"/>
    <property type="project" value="TreeGrafter"/>
</dbReference>
<dbReference type="Pfam" id="PF00107">
    <property type="entry name" value="ADH_zinc_N"/>
    <property type="match status" value="1"/>
</dbReference>
<dbReference type="GO" id="GO:0046294">
    <property type="term" value="P:formaldehyde catabolic process"/>
    <property type="evidence" value="ECO:0007669"/>
    <property type="project" value="TreeGrafter"/>
</dbReference>
<keyword evidence="7" id="KW-0812">Transmembrane</keyword>
<evidence type="ECO:0000256" key="3">
    <source>
        <dbReference type="ARBA" id="ARBA00022833"/>
    </source>
</evidence>
<dbReference type="PANTHER" id="PTHR43880:SF12">
    <property type="entry name" value="ALCOHOL DEHYDROGENASE CLASS-3"/>
    <property type="match status" value="1"/>
</dbReference>
<dbReference type="Pfam" id="PF08240">
    <property type="entry name" value="ADH_N"/>
    <property type="match status" value="1"/>
</dbReference>
<dbReference type="InterPro" id="IPR011032">
    <property type="entry name" value="GroES-like_sf"/>
</dbReference>
<dbReference type="GO" id="GO:0005829">
    <property type="term" value="C:cytosol"/>
    <property type="evidence" value="ECO:0007669"/>
    <property type="project" value="TreeGrafter"/>
</dbReference>
<dbReference type="InterPro" id="IPR013154">
    <property type="entry name" value="ADH-like_N"/>
</dbReference>
<dbReference type="CDD" id="cd08281">
    <property type="entry name" value="liver_ADH_like1"/>
    <property type="match status" value="1"/>
</dbReference>
<evidence type="ECO:0000256" key="6">
    <source>
        <dbReference type="RuleBase" id="RU361277"/>
    </source>
</evidence>
<dbReference type="SUPFAM" id="SSF51735">
    <property type="entry name" value="NAD(P)-binding Rossmann-fold domains"/>
    <property type="match status" value="1"/>
</dbReference>
<dbReference type="Gene3D" id="3.90.180.10">
    <property type="entry name" value="Medium-chain alcohol dehydrogenases, catalytic domain"/>
    <property type="match status" value="1"/>
</dbReference>
<gene>
    <name evidence="9" type="ORF">CSW14_04900</name>
</gene>
<evidence type="ECO:0000313" key="10">
    <source>
        <dbReference type="Proteomes" id="UP000287467"/>
    </source>
</evidence>
<dbReference type="AlphaFoldDB" id="A0A430VT64"/>
<reference evidence="9 10" key="1">
    <citation type="journal article" date="2019" name="Extremophiles">
        <title>Biogeography of thermophiles and predominance of Thermus scotoductus in domestic water heaters.</title>
        <authorList>
            <person name="Wilpiszeski R.L."/>
            <person name="Zhang Z."/>
            <person name="House C.H."/>
        </authorList>
    </citation>
    <scope>NUCLEOTIDE SEQUENCE [LARGE SCALE GENOMIC DNA]</scope>
    <source>
        <strain evidence="9 10">1_S1</strain>
    </source>
</reference>
<evidence type="ECO:0000313" key="9">
    <source>
        <dbReference type="EMBL" id="RTI57440.1"/>
    </source>
</evidence>
<keyword evidence="3 6" id="KW-0862">Zinc</keyword>
<protein>
    <submittedName>
        <fullName evidence="9">Alcohol dehydrogenase</fullName>
    </submittedName>
</protein>
<keyword evidence="7" id="KW-0472">Membrane</keyword>
<comment type="caution">
    <text evidence="9">The sequence shown here is derived from an EMBL/GenBank/DDBJ whole genome shotgun (WGS) entry which is preliminary data.</text>
</comment>
<keyword evidence="4" id="KW-0560">Oxidoreductase</keyword>
<organism evidence="9 10">
    <name type="scientific">Thermus scotoductus</name>
    <dbReference type="NCBI Taxonomy" id="37636"/>
    <lineage>
        <taxon>Bacteria</taxon>
        <taxon>Thermotogati</taxon>
        <taxon>Deinococcota</taxon>
        <taxon>Deinococci</taxon>
        <taxon>Thermales</taxon>
        <taxon>Thermaceae</taxon>
        <taxon>Thermus</taxon>
    </lineage>
</organism>
<feature type="transmembrane region" description="Helical" evidence="7">
    <location>
        <begin position="198"/>
        <end position="227"/>
    </location>
</feature>
<evidence type="ECO:0000259" key="8">
    <source>
        <dbReference type="SMART" id="SM00829"/>
    </source>
</evidence>
<accession>A0A430VT64</accession>
<evidence type="ECO:0000256" key="2">
    <source>
        <dbReference type="ARBA" id="ARBA00022723"/>
    </source>
</evidence>
<dbReference type="Gene3D" id="3.40.50.720">
    <property type="entry name" value="NAD(P)-binding Rossmann-like Domain"/>
    <property type="match status" value="1"/>
</dbReference>
<keyword evidence="2 6" id="KW-0479">Metal-binding</keyword>
<keyword evidence="7" id="KW-1133">Transmembrane helix</keyword>
<evidence type="ECO:0000256" key="1">
    <source>
        <dbReference type="ARBA" id="ARBA00001947"/>
    </source>
</evidence>
<dbReference type="PROSITE" id="PS00059">
    <property type="entry name" value="ADH_ZINC"/>
    <property type="match status" value="1"/>
</dbReference>
<proteinExistence type="inferred from homology"/>
<evidence type="ECO:0000256" key="5">
    <source>
        <dbReference type="ARBA" id="ARBA00023027"/>
    </source>
</evidence>